<dbReference type="Proteomes" id="UP000570166">
    <property type="component" value="Unassembled WGS sequence"/>
</dbReference>
<name>A0A838LAX6_9SPHN</name>
<keyword evidence="2" id="KW-1185">Reference proteome</keyword>
<dbReference type="EMBL" id="JACEIB010000025">
    <property type="protein sequence ID" value="MBA2935296.1"/>
    <property type="molecule type" value="Genomic_DNA"/>
</dbReference>
<reference evidence="1 2" key="1">
    <citation type="submission" date="2020-07" db="EMBL/GenBank/DDBJ databases">
        <authorList>
            <person name="Sun Q."/>
        </authorList>
    </citation>
    <scope>NUCLEOTIDE SEQUENCE [LARGE SCALE GENOMIC DNA]</scope>
    <source>
        <strain evidence="1 2">CGMCC 1.13654</strain>
    </source>
</reference>
<evidence type="ECO:0000313" key="1">
    <source>
        <dbReference type="EMBL" id="MBA2935296.1"/>
    </source>
</evidence>
<dbReference type="AlphaFoldDB" id="A0A838LAX6"/>
<protein>
    <submittedName>
        <fullName evidence="1">Uncharacterized protein</fullName>
    </submittedName>
</protein>
<gene>
    <name evidence="1" type="ORF">HZF05_14505</name>
</gene>
<proteinExistence type="predicted"/>
<sequence length="188" mass="21151">MSQRSVVEVFTNKSTEFMLEYGGSASWVIGLGSASGLKYCICSRNDERPREDDHGDRPQARNEAFLVGKVSGIEFVERQNNRDRYLIKFSEYAEVSKKDFRHGMTRNPVVYSDVEHCRTRGIDIDALDFKPMPPVSKKYFRHPAEITDVAPASMASTSRKGLSMAEAKEELAVFYDVPAEAIQITITG</sequence>
<evidence type="ECO:0000313" key="2">
    <source>
        <dbReference type="Proteomes" id="UP000570166"/>
    </source>
</evidence>
<organism evidence="1 2">
    <name type="scientific">Sphingomonas chungangi</name>
    <dbReference type="NCBI Taxonomy" id="2683589"/>
    <lineage>
        <taxon>Bacteria</taxon>
        <taxon>Pseudomonadati</taxon>
        <taxon>Pseudomonadota</taxon>
        <taxon>Alphaproteobacteria</taxon>
        <taxon>Sphingomonadales</taxon>
        <taxon>Sphingomonadaceae</taxon>
        <taxon>Sphingomonas</taxon>
    </lineage>
</organism>
<comment type="caution">
    <text evidence="1">The sequence shown here is derived from an EMBL/GenBank/DDBJ whole genome shotgun (WGS) entry which is preliminary data.</text>
</comment>
<dbReference type="RefSeq" id="WP_160365294.1">
    <property type="nucleotide sequence ID" value="NZ_JACEIB010000025.1"/>
</dbReference>
<accession>A0A838LAX6</accession>